<keyword evidence="5" id="KW-0460">Magnesium</keyword>
<dbReference type="GO" id="GO:0046872">
    <property type="term" value="F:metal ion binding"/>
    <property type="evidence" value="ECO:0007669"/>
    <property type="project" value="UniProtKB-KW"/>
</dbReference>
<dbReference type="Proteomes" id="UP000451233">
    <property type="component" value="Unassembled WGS sequence"/>
</dbReference>
<comment type="catalytic activity">
    <reaction evidence="5">
        <text>(6S)-5-formyl-5,6,7,8-tetrahydrofolate + ATP = (6R)-5,10-methenyltetrahydrofolate + ADP + phosphate</text>
        <dbReference type="Rhea" id="RHEA:10488"/>
        <dbReference type="ChEBI" id="CHEBI:30616"/>
        <dbReference type="ChEBI" id="CHEBI:43474"/>
        <dbReference type="ChEBI" id="CHEBI:57455"/>
        <dbReference type="ChEBI" id="CHEBI:57457"/>
        <dbReference type="ChEBI" id="CHEBI:456216"/>
        <dbReference type="EC" id="6.3.3.2"/>
    </reaction>
</comment>
<comment type="cofactor">
    <cofactor evidence="5">
        <name>Mg(2+)</name>
        <dbReference type="ChEBI" id="CHEBI:18420"/>
    </cofactor>
</comment>
<feature type="binding site" evidence="4">
    <location>
        <position position="55"/>
    </location>
    <ligand>
        <name>substrate</name>
    </ligand>
</feature>
<evidence type="ECO:0000256" key="2">
    <source>
        <dbReference type="ARBA" id="ARBA00022741"/>
    </source>
</evidence>
<dbReference type="NCBIfam" id="TIGR02727">
    <property type="entry name" value="MTHFS_bact"/>
    <property type="match status" value="1"/>
</dbReference>
<accession>A0A7K1XVK3</accession>
<dbReference type="SUPFAM" id="SSF100950">
    <property type="entry name" value="NagB/RpiA/CoA transferase-like"/>
    <property type="match status" value="1"/>
</dbReference>
<dbReference type="Gene3D" id="3.40.50.10420">
    <property type="entry name" value="NagB/RpiA/CoA transferase-like"/>
    <property type="match status" value="1"/>
</dbReference>
<dbReference type="GO" id="GO:0035999">
    <property type="term" value="P:tetrahydrofolate interconversion"/>
    <property type="evidence" value="ECO:0007669"/>
    <property type="project" value="TreeGrafter"/>
</dbReference>
<feature type="binding site" evidence="4">
    <location>
        <begin position="134"/>
        <end position="142"/>
    </location>
    <ligand>
        <name>ATP</name>
        <dbReference type="ChEBI" id="CHEBI:30616"/>
    </ligand>
</feature>
<evidence type="ECO:0000313" key="7">
    <source>
        <dbReference type="Proteomes" id="UP000451233"/>
    </source>
</evidence>
<evidence type="ECO:0000256" key="3">
    <source>
        <dbReference type="ARBA" id="ARBA00022840"/>
    </source>
</evidence>
<comment type="caution">
    <text evidence="6">The sequence shown here is derived from an EMBL/GenBank/DDBJ whole genome shotgun (WGS) entry which is preliminary data.</text>
</comment>
<dbReference type="EMBL" id="WVHS01000001">
    <property type="protein sequence ID" value="MXV14546.1"/>
    <property type="molecule type" value="Genomic_DNA"/>
</dbReference>
<evidence type="ECO:0000256" key="5">
    <source>
        <dbReference type="RuleBase" id="RU361279"/>
    </source>
</evidence>
<keyword evidence="2 4" id="KW-0547">Nucleotide-binding</keyword>
<dbReference type="AlphaFoldDB" id="A0A7K1XVK3"/>
<protein>
    <recommendedName>
        <fullName evidence="5">5-formyltetrahydrofolate cyclo-ligase</fullName>
        <ecNumber evidence="5">6.3.3.2</ecNumber>
    </recommendedName>
</protein>
<keyword evidence="3 4" id="KW-0067">ATP-binding</keyword>
<feature type="binding site" evidence="4">
    <location>
        <begin position="3"/>
        <end position="7"/>
    </location>
    <ligand>
        <name>ATP</name>
        <dbReference type="ChEBI" id="CHEBI:30616"/>
    </ligand>
</feature>
<dbReference type="EC" id="6.3.3.2" evidence="5"/>
<dbReference type="GO" id="GO:0030272">
    <property type="term" value="F:5-formyltetrahydrofolate cyclo-ligase activity"/>
    <property type="evidence" value="ECO:0007669"/>
    <property type="project" value="UniProtKB-EC"/>
</dbReference>
<dbReference type="InterPro" id="IPR024185">
    <property type="entry name" value="FTHF_cligase-like_sf"/>
</dbReference>
<dbReference type="PIRSF" id="PIRSF006806">
    <property type="entry name" value="FTHF_cligase"/>
    <property type="match status" value="1"/>
</dbReference>
<keyword evidence="6" id="KW-0436">Ligase</keyword>
<dbReference type="GO" id="GO:0009396">
    <property type="term" value="P:folic acid-containing compound biosynthetic process"/>
    <property type="evidence" value="ECO:0007669"/>
    <property type="project" value="TreeGrafter"/>
</dbReference>
<evidence type="ECO:0000256" key="1">
    <source>
        <dbReference type="ARBA" id="ARBA00010638"/>
    </source>
</evidence>
<dbReference type="Pfam" id="PF01812">
    <property type="entry name" value="5-FTHF_cyc-lig"/>
    <property type="match status" value="1"/>
</dbReference>
<dbReference type="PANTHER" id="PTHR23407">
    <property type="entry name" value="ATPASE INHIBITOR/5-FORMYLTETRAHYDROFOLATE CYCLO-LIGASE"/>
    <property type="match status" value="1"/>
</dbReference>
<evidence type="ECO:0000256" key="4">
    <source>
        <dbReference type="PIRSR" id="PIRSR006806-1"/>
    </source>
</evidence>
<gene>
    <name evidence="6" type="ORF">GS398_04490</name>
</gene>
<name>A0A7K1XVK3_9SPHI</name>
<reference evidence="6 7" key="1">
    <citation type="submission" date="2019-11" db="EMBL/GenBank/DDBJ databases">
        <title>Pedobacter sp. HMF7056 Genome sequencing and assembly.</title>
        <authorList>
            <person name="Kang H."/>
            <person name="Kim H."/>
            <person name="Joh K."/>
        </authorList>
    </citation>
    <scope>NUCLEOTIDE SEQUENCE [LARGE SCALE GENOMIC DNA]</scope>
    <source>
        <strain evidence="6 7">HMF7056</strain>
    </source>
</reference>
<sequence length="195" mass="22193">MDKAELRKRYLAKRKQLSPVEINDLNTALVARFAQIKLEGIGVVHVFYPIPGKIEPDSLRIVNYLREEHPGIRLVLPKSNLDMHTLTHILWTEDTPLAMNRWGITEPEQGEAVDPQSIDLVLIPLLAYDTHGNRVGYGKGFYDRFLASCRPGVVKAGISWFPPEELVTDADPFDVPLDLCIHPKRVIYFRRGNLL</sequence>
<keyword evidence="5" id="KW-0479">Metal-binding</keyword>
<organism evidence="6 7">
    <name type="scientific">Hufsiella ginkgonis</name>
    <dbReference type="NCBI Taxonomy" id="2695274"/>
    <lineage>
        <taxon>Bacteria</taxon>
        <taxon>Pseudomonadati</taxon>
        <taxon>Bacteroidota</taxon>
        <taxon>Sphingobacteriia</taxon>
        <taxon>Sphingobacteriales</taxon>
        <taxon>Sphingobacteriaceae</taxon>
        <taxon>Hufsiella</taxon>
    </lineage>
</organism>
<dbReference type="InterPro" id="IPR002698">
    <property type="entry name" value="FTHF_cligase"/>
</dbReference>
<evidence type="ECO:0000313" key="6">
    <source>
        <dbReference type="EMBL" id="MXV14546.1"/>
    </source>
</evidence>
<proteinExistence type="inferred from homology"/>
<dbReference type="GO" id="GO:0005524">
    <property type="term" value="F:ATP binding"/>
    <property type="evidence" value="ECO:0007669"/>
    <property type="project" value="UniProtKB-KW"/>
</dbReference>
<dbReference type="PANTHER" id="PTHR23407:SF1">
    <property type="entry name" value="5-FORMYLTETRAHYDROFOLATE CYCLO-LIGASE"/>
    <property type="match status" value="1"/>
</dbReference>
<comment type="similarity">
    <text evidence="1 5">Belongs to the 5-formyltetrahydrofolate cyclo-ligase family.</text>
</comment>
<keyword evidence="7" id="KW-1185">Reference proteome</keyword>
<dbReference type="InterPro" id="IPR037171">
    <property type="entry name" value="NagB/RpiA_transferase-like"/>
</dbReference>
<dbReference type="RefSeq" id="WP_160905511.1">
    <property type="nucleotide sequence ID" value="NZ_WVHS01000001.1"/>
</dbReference>